<protein>
    <submittedName>
        <fullName evidence="2">Uncharacterized protein</fullName>
    </submittedName>
</protein>
<accession>A0AAD3RZQ0</accession>
<sequence length="104" mass="11060">MSKSEGWSEESFESRRGEIGSGAVQLSERLSSGVLLSSVEENPSRIGSGTLDSKMGELGDVLGELDGPMSTEVLDAFEKSFVTSSNERGGDEGSLRVHPHARIC</sequence>
<dbReference type="EMBL" id="BSYO01000003">
    <property type="protein sequence ID" value="GMH01653.1"/>
    <property type="molecule type" value="Genomic_DNA"/>
</dbReference>
<organism evidence="2 3">
    <name type="scientific">Nepenthes gracilis</name>
    <name type="common">Slender pitcher plant</name>
    <dbReference type="NCBI Taxonomy" id="150966"/>
    <lineage>
        <taxon>Eukaryota</taxon>
        <taxon>Viridiplantae</taxon>
        <taxon>Streptophyta</taxon>
        <taxon>Embryophyta</taxon>
        <taxon>Tracheophyta</taxon>
        <taxon>Spermatophyta</taxon>
        <taxon>Magnoliopsida</taxon>
        <taxon>eudicotyledons</taxon>
        <taxon>Gunneridae</taxon>
        <taxon>Pentapetalae</taxon>
        <taxon>Caryophyllales</taxon>
        <taxon>Nepenthaceae</taxon>
        <taxon>Nepenthes</taxon>
    </lineage>
</organism>
<proteinExistence type="predicted"/>
<keyword evidence="3" id="KW-1185">Reference proteome</keyword>
<feature type="region of interest" description="Disordered" evidence="1">
    <location>
        <begin position="84"/>
        <end position="104"/>
    </location>
</feature>
<dbReference type="Proteomes" id="UP001279734">
    <property type="component" value="Unassembled WGS sequence"/>
</dbReference>
<comment type="caution">
    <text evidence="2">The sequence shown here is derived from an EMBL/GenBank/DDBJ whole genome shotgun (WGS) entry which is preliminary data.</text>
</comment>
<feature type="region of interest" description="Disordered" evidence="1">
    <location>
        <begin position="1"/>
        <end position="24"/>
    </location>
</feature>
<dbReference type="AlphaFoldDB" id="A0AAD3RZQ0"/>
<gene>
    <name evidence="2" type="ORF">Nepgr_003492</name>
</gene>
<evidence type="ECO:0000256" key="1">
    <source>
        <dbReference type="SAM" id="MobiDB-lite"/>
    </source>
</evidence>
<reference evidence="2" key="1">
    <citation type="submission" date="2023-05" db="EMBL/GenBank/DDBJ databases">
        <title>Nepenthes gracilis genome sequencing.</title>
        <authorList>
            <person name="Fukushima K."/>
        </authorList>
    </citation>
    <scope>NUCLEOTIDE SEQUENCE</scope>
    <source>
        <strain evidence="2">SING2019-196</strain>
    </source>
</reference>
<evidence type="ECO:0000313" key="3">
    <source>
        <dbReference type="Proteomes" id="UP001279734"/>
    </source>
</evidence>
<name>A0AAD3RZQ0_NEPGR</name>
<evidence type="ECO:0000313" key="2">
    <source>
        <dbReference type="EMBL" id="GMH01653.1"/>
    </source>
</evidence>